<accession>A0A087BH18</accession>
<reference evidence="5 6" key="1">
    <citation type="submission" date="2014-03" db="EMBL/GenBank/DDBJ databases">
        <title>Genomics of Bifidobacteria.</title>
        <authorList>
            <person name="Ventura M."/>
            <person name="Milani C."/>
            <person name="Lugli G.A."/>
        </authorList>
    </citation>
    <scope>NUCLEOTIDE SEQUENCE [LARGE SCALE GENOMIC DNA]</scope>
    <source>
        <strain evidence="5 6">LMG 11341</strain>
    </source>
</reference>
<dbReference type="EMBL" id="JGZC01000006">
    <property type="protein sequence ID" value="KFI70318.1"/>
    <property type="molecule type" value="Genomic_DNA"/>
</dbReference>
<evidence type="ECO:0000256" key="3">
    <source>
        <dbReference type="ARBA" id="ARBA00022801"/>
    </source>
</evidence>
<keyword evidence="6" id="KW-1185">Reference proteome</keyword>
<dbReference type="eggNOG" id="COG3340">
    <property type="taxonomic scope" value="Bacteria"/>
</dbReference>
<dbReference type="InterPro" id="IPR029062">
    <property type="entry name" value="Class_I_gatase-like"/>
</dbReference>
<evidence type="ECO:0000256" key="1">
    <source>
        <dbReference type="ARBA" id="ARBA00006534"/>
    </source>
</evidence>
<evidence type="ECO:0000313" key="6">
    <source>
        <dbReference type="Proteomes" id="UP000029060"/>
    </source>
</evidence>
<dbReference type="PANTHER" id="PTHR20842:SF0">
    <property type="entry name" value="ALPHA-ASPARTYL DIPEPTIDASE"/>
    <property type="match status" value="1"/>
</dbReference>
<keyword evidence="3 5" id="KW-0378">Hydrolase</keyword>
<name>A0A087BH18_9BIFI</name>
<gene>
    <name evidence="5" type="ORF">BMERY_0807</name>
</gene>
<dbReference type="STRING" id="78345.BMERY_0807"/>
<protein>
    <submittedName>
        <fullName evidence="5">Peptidase E</fullName>
        <ecNumber evidence="5">3.4.13.21</ecNumber>
    </submittedName>
</protein>
<dbReference type="PANTHER" id="PTHR20842">
    <property type="entry name" value="PROTEASE S51 ALPHA-ASPARTYL DIPEPTIDASE"/>
    <property type="match status" value="1"/>
</dbReference>
<dbReference type="RefSeq" id="WP_033523492.1">
    <property type="nucleotide sequence ID" value="NZ_JGZC01000006.1"/>
</dbReference>
<dbReference type="SUPFAM" id="SSF52317">
    <property type="entry name" value="Class I glutamine amidotransferase-like"/>
    <property type="match status" value="1"/>
</dbReference>
<keyword evidence="4" id="KW-0720">Serine protease</keyword>
<keyword evidence="5" id="KW-0224">Dipeptidase</keyword>
<dbReference type="AlphaFoldDB" id="A0A087BH18"/>
<dbReference type="Gene3D" id="3.40.50.880">
    <property type="match status" value="1"/>
</dbReference>
<dbReference type="Pfam" id="PF03575">
    <property type="entry name" value="Peptidase_S51"/>
    <property type="match status" value="1"/>
</dbReference>
<keyword evidence="2" id="KW-0645">Protease</keyword>
<evidence type="ECO:0000256" key="2">
    <source>
        <dbReference type="ARBA" id="ARBA00022670"/>
    </source>
</evidence>
<organism evidence="5 6">
    <name type="scientific">Bifidobacterium merycicum</name>
    <dbReference type="NCBI Taxonomy" id="78345"/>
    <lineage>
        <taxon>Bacteria</taxon>
        <taxon>Bacillati</taxon>
        <taxon>Actinomycetota</taxon>
        <taxon>Actinomycetes</taxon>
        <taxon>Bifidobacteriales</taxon>
        <taxon>Bifidobacteriaceae</taxon>
        <taxon>Bifidobacterium</taxon>
    </lineage>
</organism>
<dbReference type="GO" id="GO:0016805">
    <property type="term" value="F:dipeptidase activity"/>
    <property type="evidence" value="ECO:0007669"/>
    <property type="project" value="UniProtKB-KW"/>
</dbReference>
<evidence type="ECO:0000313" key="5">
    <source>
        <dbReference type="EMBL" id="KFI70318.1"/>
    </source>
</evidence>
<dbReference type="GO" id="GO:0006508">
    <property type="term" value="P:proteolysis"/>
    <property type="evidence" value="ECO:0007669"/>
    <property type="project" value="UniProtKB-KW"/>
</dbReference>
<proteinExistence type="inferred from homology"/>
<comment type="similarity">
    <text evidence="1">Belongs to the peptidase S51 family.</text>
</comment>
<dbReference type="GO" id="GO:0008236">
    <property type="term" value="F:serine-type peptidase activity"/>
    <property type="evidence" value="ECO:0007669"/>
    <property type="project" value="UniProtKB-KW"/>
</dbReference>
<comment type="caution">
    <text evidence="5">The sequence shown here is derived from an EMBL/GenBank/DDBJ whole genome shotgun (WGS) entry which is preliminary data.</text>
</comment>
<dbReference type="InterPro" id="IPR005320">
    <property type="entry name" value="Peptidase_S51"/>
</dbReference>
<dbReference type="Proteomes" id="UP000029060">
    <property type="component" value="Unassembled WGS sequence"/>
</dbReference>
<sequence>MSKLMLVSAFAPVSHKLERIEPDLKGRTVTFIPTASMKDFTGFFNRMAKWKLRALGLNVQEIDVAVASYHDIKTTIASSSMIYVTGGNTFYLLQSLRYSSADELIAQAVREGKTYIGESAGAVVAGPNIEYIKRMDSEDPAPYLDSNYAGLGLVDFNIVPHIDGPALGESAAEIMRHSNSDDHMVPIRDDQAVLVNGPHIELVER</sequence>
<dbReference type="EC" id="3.4.13.21" evidence="5"/>
<dbReference type="OrthoDB" id="3373764at2"/>
<evidence type="ECO:0000256" key="4">
    <source>
        <dbReference type="ARBA" id="ARBA00022825"/>
    </source>
</evidence>